<dbReference type="EMBL" id="CAVK010000212">
    <property type="protein sequence ID" value="CCW19629.1"/>
    <property type="molecule type" value="Genomic_DNA"/>
</dbReference>
<proteinExistence type="predicted"/>
<dbReference type="Proteomes" id="UP000013201">
    <property type="component" value="Unassembled WGS sequence"/>
</dbReference>
<dbReference type="AlphaFoldDB" id="N1MSD7"/>
<keyword evidence="2" id="KW-1185">Reference proteome</keyword>
<comment type="caution">
    <text evidence="1">The sequence shown here is derived from an EMBL/GenBank/DDBJ whole genome shotgun (WGS) entry which is preliminary data.</text>
</comment>
<name>N1MSD7_9SPHN</name>
<evidence type="ECO:0000313" key="1">
    <source>
        <dbReference type="EMBL" id="CCW19629.1"/>
    </source>
</evidence>
<evidence type="ECO:0000313" key="2">
    <source>
        <dbReference type="Proteomes" id="UP000013201"/>
    </source>
</evidence>
<gene>
    <name evidence="1" type="ORF">EBBID32_39980</name>
</gene>
<accession>N1MSD7</accession>
<reference evidence="2" key="2">
    <citation type="submission" date="2013-04" db="EMBL/GenBank/DDBJ databases">
        <title>Bisphenol A degrading Sphingobium sp. strain BiD32.</title>
        <authorList>
            <person name="Nielsen J.L."/>
            <person name="Zhou N.A."/>
            <person name="Kjeldal H."/>
        </authorList>
    </citation>
    <scope>NUCLEOTIDE SEQUENCE [LARGE SCALE GENOMIC DNA]</scope>
    <source>
        <strain evidence="2">BiD32</strain>
    </source>
</reference>
<protein>
    <submittedName>
        <fullName evidence="1">Uncharacterized protein</fullName>
    </submittedName>
</protein>
<reference evidence="1 2" key="1">
    <citation type="submission" date="2013-03" db="EMBL/GenBank/DDBJ databases">
        <authorList>
            <person name="Le V."/>
        </authorList>
    </citation>
    <scope>NUCLEOTIDE SEQUENCE [LARGE SCALE GENOMIC DNA]</scope>
    <source>
        <strain evidence="1 2">BiD32</strain>
    </source>
</reference>
<sequence>MQEVLGIDEHRSGASMCPACSRSTAWLLALMKSADRFPDHVNALG</sequence>
<organism evidence="1 2">
    <name type="scientific">Sphingobium indicum BiD32</name>
    <dbReference type="NCBI Taxonomy" id="1301087"/>
    <lineage>
        <taxon>Bacteria</taxon>
        <taxon>Pseudomonadati</taxon>
        <taxon>Pseudomonadota</taxon>
        <taxon>Alphaproteobacteria</taxon>
        <taxon>Sphingomonadales</taxon>
        <taxon>Sphingomonadaceae</taxon>
        <taxon>Sphingobium</taxon>
    </lineage>
</organism>